<evidence type="ECO:0000313" key="7">
    <source>
        <dbReference type="Proteomes" id="UP000886520"/>
    </source>
</evidence>
<gene>
    <name evidence="6" type="ORF">GOP47_0017469</name>
</gene>
<sequence>MARPLPFNKHKVVSLGNESVGNTSIITSFVYEKFDNSYEGTIGIDFLSKSIHLENGQIFRLQIWDTAGQERFRSLIPSYMRDSSLAVVVLSFDSTVKWIQEVRKERGEDVHIILVGNMVDLVNKRDVSIEEGSERARELCVSFIETSAKEGFNIKSLFAKIMAIVLASIHDDTAVTTLNSSLVDVVESMLANEGGKGFVCAGLIKCVNVEISHYDQWPHGARRLEMLFRNPGSAL</sequence>
<keyword evidence="4" id="KW-0342">GTP-binding</keyword>
<proteinExistence type="inferred from homology"/>
<dbReference type="EMBL" id="JABFUD020000017">
    <property type="protein sequence ID" value="KAI5066941.1"/>
    <property type="molecule type" value="Genomic_DNA"/>
</dbReference>
<keyword evidence="7" id="KW-1185">Reference proteome</keyword>
<reference evidence="6" key="1">
    <citation type="submission" date="2021-01" db="EMBL/GenBank/DDBJ databases">
        <title>Adiantum capillus-veneris genome.</title>
        <authorList>
            <person name="Fang Y."/>
            <person name="Liao Q."/>
        </authorList>
    </citation>
    <scope>NUCLEOTIDE SEQUENCE</scope>
    <source>
        <strain evidence="6">H3</strain>
        <tissue evidence="6">Leaf</tissue>
    </source>
</reference>
<comment type="subcellular location">
    <subcellularLocation>
        <location evidence="5">Endomembrane system</location>
        <topology evidence="5">Lipid-anchor</topology>
    </subcellularLocation>
</comment>
<dbReference type="NCBIfam" id="TIGR00231">
    <property type="entry name" value="small_GTP"/>
    <property type="match status" value="1"/>
</dbReference>
<evidence type="ECO:0000256" key="2">
    <source>
        <dbReference type="ARBA" id="ARBA00022528"/>
    </source>
</evidence>
<keyword evidence="3" id="KW-0547">Nucleotide-binding</keyword>
<dbReference type="AlphaFoldDB" id="A0A9D4ZBT1"/>
<dbReference type="PRINTS" id="PR00449">
    <property type="entry name" value="RASTRNSFRMNG"/>
</dbReference>
<dbReference type="SMART" id="SM00174">
    <property type="entry name" value="RHO"/>
    <property type="match status" value="1"/>
</dbReference>
<comment type="caution">
    <text evidence="6">The sequence shown here is derived from an EMBL/GenBank/DDBJ whole genome shotgun (WGS) entry which is preliminary data.</text>
</comment>
<dbReference type="InterPro" id="IPR001806">
    <property type="entry name" value="Small_GTPase"/>
</dbReference>
<evidence type="ECO:0000256" key="1">
    <source>
        <dbReference type="ARBA" id="ARBA00006270"/>
    </source>
</evidence>
<protein>
    <submittedName>
        <fullName evidence="6">Uncharacterized protein</fullName>
    </submittedName>
</protein>
<name>A0A9D4ZBT1_ADICA</name>
<dbReference type="SUPFAM" id="SSF52540">
    <property type="entry name" value="P-loop containing nucleoside triphosphate hydrolases"/>
    <property type="match status" value="1"/>
</dbReference>
<dbReference type="InterPro" id="IPR005225">
    <property type="entry name" value="Small_GTP-bd"/>
</dbReference>
<dbReference type="PROSITE" id="PS51421">
    <property type="entry name" value="RAS"/>
    <property type="match status" value="1"/>
</dbReference>
<dbReference type="SMART" id="SM00175">
    <property type="entry name" value="RAB"/>
    <property type="match status" value="1"/>
</dbReference>
<keyword evidence="2" id="KW-0150">Chloroplast</keyword>
<accession>A0A9D4ZBT1</accession>
<dbReference type="Pfam" id="PF00071">
    <property type="entry name" value="Ras"/>
    <property type="match status" value="1"/>
</dbReference>
<evidence type="ECO:0000256" key="3">
    <source>
        <dbReference type="ARBA" id="ARBA00022741"/>
    </source>
</evidence>
<dbReference type="Proteomes" id="UP000886520">
    <property type="component" value="Chromosome 17"/>
</dbReference>
<dbReference type="GO" id="GO:0012505">
    <property type="term" value="C:endomembrane system"/>
    <property type="evidence" value="ECO:0007669"/>
    <property type="project" value="UniProtKB-SubCell"/>
</dbReference>
<dbReference type="GO" id="GO:0003924">
    <property type="term" value="F:GTPase activity"/>
    <property type="evidence" value="ECO:0007669"/>
    <property type="project" value="InterPro"/>
</dbReference>
<dbReference type="PROSITE" id="PS51419">
    <property type="entry name" value="RAB"/>
    <property type="match status" value="1"/>
</dbReference>
<keyword evidence="2" id="KW-0934">Plastid</keyword>
<evidence type="ECO:0000256" key="5">
    <source>
        <dbReference type="ARBA" id="ARBA00037868"/>
    </source>
</evidence>
<dbReference type="Gene3D" id="3.40.50.300">
    <property type="entry name" value="P-loop containing nucleotide triphosphate hydrolases"/>
    <property type="match status" value="1"/>
</dbReference>
<evidence type="ECO:0000256" key="4">
    <source>
        <dbReference type="ARBA" id="ARBA00023134"/>
    </source>
</evidence>
<dbReference type="OrthoDB" id="25896at2759"/>
<dbReference type="InterPro" id="IPR027417">
    <property type="entry name" value="P-loop_NTPase"/>
</dbReference>
<organism evidence="6 7">
    <name type="scientific">Adiantum capillus-veneris</name>
    <name type="common">Maidenhair fern</name>
    <dbReference type="NCBI Taxonomy" id="13818"/>
    <lineage>
        <taxon>Eukaryota</taxon>
        <taxon>Viridiplantae</taxon>
        <taxon>Streptophyta</taxon>
        <taxon>Embryophyta</taxon>
        <taxon>Tracheophyta</taxon>
        <taxon>Polypodiopsida</taxon>
        <taxon>Polypodiidae</taxon>
        <taxon>Polypodiales</taxon>
        <taxon>Pteridineae</taxon>
        <taxon>Pteridaceae</taxon>
        <taxon>Vittarioideae</taxon>
        <taxon>Adiantum</taxon>
    </lineage>
</organism>
<dbReference type="FunFam" id="3.40.50.300:FF:001447">
    <property type="entry name" value="Ras-related protein Rab-1B"/>
    <property type="match status" value="1"/>
</dbReference>
<dbReference type="CDD" id="cd01861">
    <property type="entry name" value="Rab6"/>
    <property type="match status" value="1"/>
</dbReference>
<comment type="similarity">
    <text evidence="1">Belongs to the small GTPase superfamily. Rab family.</text>
</comment>
<dbReference type="PANTHER" id="PTHR47977">
    <property type="entry name" value="RAS-RELATED PROTEIN RAB"/>
    <property type="match status" value="1"/>
</dbReference>
<dbReference type="InterPro" id="IPR050227">
    <property type="entry name" value="Rab"/>
</dbReference>
<dbReference type="SMART" id="SM00176">
    <property type="entry name" value="RAN"/>
    <property type="match status" value="1"/>
</dbReference>
<evidence type="ECO:0000313" key="6">
    <source>
        <dbReference type="EMBL" id="KAI5066941.1"/>
    </source>
</evidence>
<dbReference type="SMART" id="SM00173">
    <property type="entry name" value="RAS"/>
    <property type="match status" value="1"/>
</dbReference>
<dbReference type="GO" id="GO:0005525">
    <property type="term" value="F:GTP binding"/>
    <property type="evidence" value="ECO:0007669"/>
    <property type="project" value="UniProtKB-KW"/>
</dbReference>